<evidence type="ECO:0000256" key="1">
    <source>
        <dbReference type="SAM" id="MobiDB-lite"/>
    </source>
</evidence>
<evidence type="ECO:0000313" key="3">
    <source>
        <dbReference type="Proteomes" id="UP000001591"/>
    </source>
</evidence>
<dbReference type="EMBL" id="CP000613">
    <property type="protein sequence ID" value="ACJ00448.1"/>
    <property type="molecule type" value="Genomic_DNA"/>
</dbReference>
<feature type="compositionally biased region" description="Pro residues" evidence="1">
    <location>
        <begin position="65"/>
        <end position="80"/>
    </location>
</feature>
<protein>
    <submittedName>
        <fullName evidence="2">Uncharacterized protein</fullName>
    </submittedName>
</protein>
<gene>
    <name evidence="2" type="ordered locus">RC1_3082</name>
</gene>
<dbReference type="Proteomes" id="UP000001591">
    <property type="component" value="Chromosome"/>
</dbReference>
<reference evidence="2 3" key="1">
    <citation type="journal article" date="2010" name="BMC Genomics">
        <title>Metabolic flexibility revealed in the genome of the cyst-forming alpha-1 proteobacterium Rhodospirillum centenum.</title>
        <authorList>
            <person name="Lu Y.K."/>
            <person name="Marden J."/>
            <person name="Han M."/>
            <person name="Swingley W.D."/>
            <person name="Mastrian S.D."/>
            <person name="Chowdhury S.R."/>
            <person name="Hao J."/>
            <person name="Helmy T."/>
            <person name="Kim S."/>
            <person name="Kurdoglu A.A."/>
            <person name="Matthies H.J."/>
            <person name="Rollo D."/>
            <person name="Stothard P."/>
            <person name="Blankenship R.E."/>
            <person name="Bauer C.E."/>
            <person name="Touchman J.W."/>
        </authorList>
    </citation>
    <scope>NUCLEOTIDE SEQUENCE [LARGE SCALE GENOMIC DNA]</scope>
    <source>
        <strain evidence="3">ATCC 51521 / SW</strain>
    </source>
</reference>
<evidence type="ECO:0000313" key="2">
    <source>
        <dbReference type="EMBL" id="ACJ00448.1"/>
    </source>
</evidence>
<dbReference type="KEGG" id="rce:RC1_3082"/>
<accession>B6IVX4</accession>
<feature type="compositionally biased region" description="Low complexity" evidence="1">
    <location>
        <begin position="81"/>
        <end position="95"/>
    </location>
</feature>
<name>B6IVX4_RHOCS</name>
<dbReference type="RefSeq" id="WP_012568228.1">
    <property type="nucleotide sequence ID" value="NC_011420.2"/>
</dbReference>
<dbReference type="AlphaFoldDB" id="B6IVX4"/>
<feature type="compositionally biased region" description="Low complexity" evidence="1">
    <location>
        <begin position="167"/>
        <end position="176"/>
    </location>
</feature>
<feature type="region of interest" description="Disordered" evidence="1">
    <location>
        <begin position="46"/>
        <end position="204"/>
    </location>
</feature>
<dbReference type="STRING" id="414684.RC1_3082"/>
<feature type="region of interest" description="Disordered" evidence="1">
    <location>
        <begin position="1"/>
        <end position="26"/>
    </location>
</feature>
<organism evidence="2 3">
    <name type="scientific">Rhodospirillum centenum (strain ATCC 51521 / SW)</name>
    <dbReference type="NCBI Taxonomy" id="414684"/>
    <lineage>
        <taxon>Bacteria</taxon>
        <taxon>Pseudomonadati</taxon>
        <taxon>Pseudomonadota</taxon>
        <taxon>Alphaproteobacteria</taxon>
        <taxon>Rhodospirillales</taxon>
        <taxon>Rhodospirillaceae</taxon>
        <taxon>Rhodospirillum</taxon>
    </lineage>
</organism>
<dbReference type="HOGENOM" id="CLU_1342359_0_0_5"/>
<sequence length="204" mass="20147">MLTDMPTGLPTEQSIDQRPARAPAPAPVRRRLMPFLLLPALLLPLPAAGQAGPSTPAGRPASPLTEPPPPPADIVRPAPPGRTAGDPAGPAAPVPEADRLDTQVDDRVDLVDPEVGLESPAGVTTPGPHPGSVAPPLDPTLPDAAPDRGVVPGAPGPEAADPDATAEGEPVTGPEAGSPPGPGGTERPAGPPPPSRQPASPTGG</sequence>
<feature type="compositionally biased region" description="Basic and acidic residues" evidence="1">
    <location>
        <begin position="96"/>
        <end position="110"/>
    </location>
</feature>
<proteinExistence type="predicted"/>
<keyword evidence="3" id="KW-1185">Reference proteome</keyword>